<organism evidence="2 3">
    <name type="scientific">Sphaeroforma arctica JP610</name>
    <dbReference type="NCBI Taxonomy" id="667725"/>
    <lineage>
        <taxon>Eukaryota</taxon>
        <taxon>Ichthyosporea</taxon>
        <taxon>Ichthyophonida</taxon>
        <taxon>Sphaeroforma</taxon>
    </lineage>
</organism>
<dbReference type="RefSeq" id="XP_014153496.1">
    <property type="nucleotide sequence ID" value="XM_014298021.1"/>
</dbReference>
<protein>
    <submittedName>
        <fullName evidence="2">Uncharacterized protein</fullName>
    </submittedName>
</protein>
<accession>A0A0L0FSC0</accession>
<keyword evidence="1" id="KW-0472">Membrane</keyword>
<gene>
    <name evidence="2" type="ORF">SARC_08013</name>
</gene>
<feature type="transmembrane region" description="Helical" evidence="1">
    <location>
        <begin position="113"/>
        <end position="131"/>
    </location>
</feature>
<dbReference type="EMBL" id="KQ242277">
    <property type="protein sequence ID" value="KNC79594.1"/>
    <property type="molecule type" value="Genomic_DNA"/>
</dbReference>
<feature type="transmembrane region" description="Helical" evidence="1">
    <location>
        <begin position="87"/>
        <end position="107"/>
    </location>
</feature>
<keyword evidence="3" id="KW-1185">Reference proteome</keyword>
<dbReference type="AlphaFoldDB" id="A0A0L0FSC0"/>
<keyword evidence="1" id="KW-0812">Transmembrane</keyword>
<proteinExistence type="predicted"/>
<dbReference type="Proteomes" id="UP000054560">
    <property type="component" value="Unassembled WGS sequence"/>
</dbReference>
<evidence type="ECO:0000313" key="2">
    <source>
        <dbReference type="EMBL" id="KNC79594.1"/>
    </source>
</evidence>
<sequence length="190" mass="21472">MTPQTPSATQYGGSDWNAQLAINLMKRIKWTLVVLMNFYILLVSLHPRGGMVYAMEHLFVISITTPVMYITVYSLSTMFMKTSYKQMIVFTPIVTIATTVACTASSINGGMSYFLVFVHLFGLVVDMYGYTEVFRPFLNDMGLDVDSLLKPMPNSDMKSEGYHRRKTMAVHYSRRGSTVTDDNDRNGQQA</sequence>
<evidence type="ECO:0000256" key="1">
    <source>
        <dbReference type="SAM" id="Phobius"/>
    </source>
</evidence>
<evidence type="ECO:0000313" key="3">
    <source>
        <dbReference type="Proteomes" id="UP000054560"/>
    </source>
</evidence>
<feature type="transmembrane region" description="Helical" evidence="1">
    <location>
        <begin position="57"/>
        <end position="75"/>
    </location>
</feature>
<reference evidence="2 3" key="1">
    <citation type="submission" date="2011-02" db="EMBL/GenBank/DDBJ databases">
        <title>The Genome Sequence of Sphaeroforma arctica JP610.</title>
        <authorList>
            <consortium name="The Broad Institute Genome Sequencing Platform"/>
            <person name="Russ C."/>
            <person name="Cuomo C."/>
            <person name="Young S.K."/>
            <person name="Zeng Q."/>
            <person name="Gargeya S."/>
            <person name="Alvarado L."/>
            <person name="Berlin A."/>
            <person name="Chapman S.B."/>
            <person name="Chen Z."/>
            <person name="Freedman E."/>
            <person name="Gellesch M."/>
            <person name="Goldberg J."/>
            <person name="Griggs A."/>
            <person name="Gujja S."/>
            <person name="Heilman E."/>
            <person name="Heiman D."/>
            <person name="Howarth C."/>
            <person name="Mehta T."/>
            <person name="Neiman D."/>
            <person name="Pearson M."/>
            <person name="Roberts A."/>
            <person name="Saif S."/>
            <person name="Shea T."/>
            <person name="Shenoy N."/>
            <person name="Sisk P."/>
            <person name="Stolte C."/>
            <person name="Sykes S."/>
            <person name="White J."/>
            <person name="Yandava C."/>
            <person name="Burger G."/>
            <person name="Gray M.W."/>
            <person name="Holland P.W.H."/>
            <person name="King N."/>
            <person name="Lang F.B.F."/>
            <person name="Roger A.J."/>
            <person name="Ruiz-Trillo I."/>
            <person name="Haas B."/>
            <person name="Nusbaum C."/>
            <person name="Birren B."/>
        </authorList>
    </citation>
    <scope>NUCLEOTIDE SEQUENCE [LARGE SCALE GENOMIC DNA]</scope>
    <source>
        <strain evidence="2 3">JP610</strain>
    </source>
</reference>
<keyword evidence="1" id="KW-1133">Transmembrane helix</keyword>
<name>A0A0L0FSC0_9EUKA</name>
<feature type="transmembrane region" description="Helical" evidence="1">
    <location>
        <begin position="28"/>
        <end position="45"/>
    </location>
</feature>
<dbReference type="GeneID" id="25908517"/>